<sequence length="95" mass="11188">MGQTLKNNETDDSKSSFHTLSFGGMFGKYEYESGEIVGYYYPESCAEEVVEPERYEPEYKYYTYEQKYKVGGLSYSYNHIDGKYRKGRFGLRLYA</sequence>
<gene>
    <name evidence="1" type="ORF">S12H4_31708</name>
</gene>
<name>X1U8S9_9ZZZZ</name>
<accession>X1U8S9</accession>
<comment type="caution">
    <text evidence="1">The sequence shown here is derived from an EMBL/GenBank/DDBJ whole genome shotgun (WGS) entry which is preliminary data.</text>
</comment>
<dbReference type="AlphaFoldDB" id="X1U8S9"/>
<protein>
    <submittedName>
        <fullName evidence="1">Uncharacterized protein</fullName>
    </submittedName>
</protein>
<organism evidence="1">
    <name type="scientific">marine sediment metagenome</name>
    <dbReference type="NCBI Taxonomy" id="412755"/>
    <lineage>
        <taxon>unclassified sequences</taxon>
        <taxon>metagenomes</taxon>
        <taxon>ecological metagenomes</taxon>
    </lineage>
</organism>
<evidence type="ECO:0000313" key="1">
    <source>
        <dbReference type="EMBL" id="GAI99991.1"/>
    </source>
</evidence>
<feature type="non-terminal residue" evidence="1">
    <location>
        <position position="95"/>
    </location>
</feature>
<proteinExistence type="predicted"/>
<reference evidence="1" key="1">
    <citation type="journal article" date="2014" name="Front. Microbiol.">
        <title>High frequency of phylogenetically diverse reductive dehalogenase-homologous genes in deep subseafloor sedimentary metagenomes.</title>
        <authorList>
            <person name="Kawai M."/>
            <person name="Futagami T."/>
            <person name="Toyoda A."/>
            <person name="Takaki Y."/>
            <person name="Nishi S."/>
            <person name="Hori S."/>
            <person name="Arai W."/>
            <person name="Tsubouchi T."/>
            <person name="Morono Y."/>
            <person name="Uchiyama I."/>
            <person name="Ito T."/>
            <person name="Fujiyama A."/>
            <person name="Inagaki F."/>
            <person name="Takami H."/>
        </authorList>
    </citation>
    <scope>NUCLEOTIDE SEQUENCE</scope>
    <source>
        <strain evidence="1">Expedition CK06-06</strain>
    </source>
</reference>
<dbReference type="EMBL" id="BARW01018529">
    <property type="protein sequence ID" value="GAI99991.1"/>
    <property type="molecule type" value="Genomic_DNA"/>
</dbReference>